<evidence type="ECO:0000313" key="3">
    <source>
        <dbReference type="Proteomes" id="UP000219327"/>
    </source>
</evidence>
<reference evidence="2 3" key="1">
    <citation type="submission" date="2017-08" db="EMBL/GenBank/DDBJ databases">
        <title>Fine stratification of microbial communities through a metagenomic profile of the photic zone.</title>
        <authorList>
            <person name="Haro-Moreno J.M."/>
            <person name="Lopez-Perez M."/>
            <person name="De La Torre J."/>
            <person name="Picazo A."/>
            <person name="Camacho A."/>
            <person name="Rodriguez-Valera F."/>
        </authorList>
    </citation>
    <scope>NUCLEOTIDE SEQUENCE [LARGE SCALE GENOMIC DNA]</scope>
    <source>
        <strain evidence="2">MED-G24</strain>
    </source>
</reference>
<comment type="caution">
    <text evidence="2">The sequence shown here is derived from an EMBL/GenBank/DDBJ whole genome shotgun (WGS) entry which is preliminary data.</text>
</comment>
<keyword evidence="1" id="KW-1133">Transmembrane helix</keyword>
<accession>A0A2A5WMM2</accession>
<keyword evidence="1" id="KW-0812">Transmembrane</keyword>
<evidence type="ECO:0000313" key="2">
    <source>
        <dbReference type="EMBL" id="PDH37785.1"/>
    </source>
</evidence>
<sequence length="163" mass="18009">MPSLLLNDYFIALTAITGVVVFGAILSTAYLYVFNRRTRQSLHDLVARTYVVGIDQDKSSVEAVWPIHYGVVCILFLVPLHAGLYSFDLLGEEPFKGLSKTQRVLMANEPVRYPSVLASESYSYSSKDGDAVTTSLTLEIQLNEDRVEDESLAKGLARVAMAN</sequence>
<protein>
    <submittedName>
        <fullName evidence="2">Uncharacterized protein</fullName>
    </submittedName>
</protein>
<organism evidence="2 3">
    <name type="scientific">OM182 bacterium MED-G24</name>
    <dbReference type="NCBI Taxonomy" id="1986255"/>
    <lineage>
        <taxon>Bacteria</taxon>
        <taxon>Pseudomonadati</taxon>
        <taxon>Pseudomonadota</taxon>
        <taxon>Gammaproteobacteria</taxon>
        <taxon>OMG group</taxon>
        <taxon>OM182 clade</taxon>
    </lineage>
</organism>
<name>A0A2A5WMM2_9GAMM</name>
<proteinExistence type="predicted"/>
<feature type="transmembrane region" description="Helical" evidence="1">
    <location>
        <begin position="67"/>
        <end position="87"/>
    </location>
</feature>
<dbReference type="Proteomes" id="UP000219327">
    <property type="component" value="Unassembled WGS sequence"/>
</dbReference>
<gene>
    <name evidence="2" type="ORF">CNE99_07765</name>
</gene>
<dbReference type="AlphaFoldDB" id="A0A2A5WMM2"/>
<dbReference type="EMBL" id="NTKD01000044">
    <property type="protein sequence ID" value="PDH37785.1"/>
    <property type="molecule type" value="Genomic_DNA"/>
</dbReference>
<evidence type="ECO:0000256" key="1">
    <source>
        <dbReference type="SAM" id="Phobius"/>
    </source>
</evidence>
<feature type="transmembrane region" description="Helical" evidence="1">
    <location>
        <begin position="9"/>
        <end position="33"/>
    </location>
</feature>
<keyword evidence="1" id="KW-0472">Membrane</keyword>